<dbReference type="RefSeq" id="WP_386728063.1">
    <property type="nucleotide sequence ID" value="NZ_JBHSTP010000001.1"/>
</dbReference>
<dbReference type="InterPro" id="IPR011706">
    <property type="entry name" value="Cu-oxidase_C"/>
</dbReference>
<dbReference type="EMBL" id="JBHSTP010000001">
    <property type="protein sequence ID" value="MFC6355353.1"/>
    <property type="molecule type" value="Genomic_DNA"/>
</dbReference>
<comment type="caution">
    <text evidence="2">The sequence shown here is derived from an EMBL/GenBank/DDBJ whole genome shotgun (WGS) entry which is preliminary data.</text>
</comment>
<keyword evidence="3" id="KW-1185">Reference proteome</keyword>
<sequence length="51" mass="5996">MLRKPAQRLRRHGQSLYRCHLLWQEDDGMMGQFVVVRPGQQVTMSGAHHDH</sequence>
<dbReference type="Pfam" id="PF07731">
    <property type="entry name" value="Cu-oxidase_2"/>
    <property type="match status" value="1"/>
</dbReference>
<dbReference type="Proteomes" id="UP001596306">
    <property type="component" value="Unassembled WGS sequence"/>
</dbReference>
<reference evidence="3" key="1">
    <citation type="journal article" date="2019" name="Int. J. Syst. Evol. Microbiol.">
        <title>The Global Catalogue of Microorganisms (GCM) 10K type strain sequencing project: providing services to taxonomists for standard genome sequencing and annotation.</title>
        <authorList>
            <consortium name="The Broad Institute Genomics Platform"/>
            <consortium name="The Broad Institute Genome Sequencing Center for Infectious Disease"/>
            <person name="Wu L."/>
            <person name="Ma J."/>
        </authorList>
    </citation>
    <scope>NUCLEOTIDE SEQUENCE [LARGE SCALE GENOMIC DNA]</scope>
    <source>
        <strain evidence="3">CCUG 43304</strain>
    </source>
</reference>
<name>A0ABW1VC94_9MICO</name>
<gene>
    <name evidence="2" type="ORF">ACFQB0_04420</name>
</gene>
<dbReference type="Gene3D" id="2.60.40.420">
    <property type="entry name" value="Cupredoxins - blue copper proteins"/>
    <property type="match status" value="1"/>
</dbReference>
<dbReference type="InterPro" id="IPR008972">
    <property type="entry name" value="Cupredoxin"/>
</dbReference>
<feature type="domain" description="Plastocyanin-like" evidence="1">
    <location>
        <begin position="12"/>
        <end position="36"/>
    </location>
</feature>
<evidence type="ECO:0000259" key="1">
    <source>
        <dbReference type="Pfam" id="PF07731"/>
    </source>
</evidence>
<proteinExistence type="predicted"/>
<organism evidence="2 3">
    <name type="scientific">Luethyella okanaganae</name>
    <dbReference type="NCBI Taxonomy" id="69372"/>
    <lineage>
        <taxon>Bacteria</taxon>
        <taxon>Bacillati</taxon>
        <taxon>Actinomycetota</taxon>
        <taxon>Actinomycetes</taxon>
        <taxon>Micrococcales</taxon>
        <taxon>Microbacteriaceae</taxon>
        <taxon>Luethyella</taxon>
    </lineage>
</organism>
<evidence type="ECO:0000313" key="3">
    <source>
        <dbReference type="Proteomes" id="UP001596306"/>
    </source>
</evidence>
<evidence type="ECO:0000313" key="2">
    <source>
        <dbReference type="EMBL" id="MFC6355353.1"/>
    </source>
</evidence>
<accession>A0ABW1VC94</accession>
<protein>
    <submittedName>
        <fullName evidence="2">Multicopper oxidase domain-containing protein</fullName>
    </submittedName>
</protein>
<dbReference type="SUPFAM" id="SSF49503">
    <property type="entry name" value="Cupredoxins"/>
    <property type="match status" value="1"/>
</dbReference>